<dbReference type="OrthoDB" id="10521825at2759"/>
<organism evidence="2 3">
    <name type="scientific">Gigaspora rosea</name>
    <dbReference type="NCBI Taxonomy" id="44941"/>
    <lineage>
        <taxon>Eukaryota</taxon>
        <taxon>Fungi</taxon>
        <taxon>Fungi incertae sedis</taxon>
        <taxon>Mucoromycota</taxon>
        <taxon>Glomeromycotina</taxon>
        <taxon>Glomeromycetes</taxon>
        <taxon>Diversisporales</taxon>
        <taxon>Gigasporaceae</taxon>
        <taxon>Gigaspora</taxon>
    </lineage>
</organism>
<evidence type="ECO:0000256" key="1">
    <source>
        <dbReference type="SAM" id="SignalP"/>
    </source>
</evidence>
<accession>A0A397TSW4</accession>
<keyword evidence="1" id="KW-0732">Signal</keyword>
<sequence length="75" mass="8139">MIMLGTAYIGGMLLSQSAVSAAPTAQQARVGRAAIESVNIAKTPYVDEQDNTWSMDEEVAGRATAFYQGQRMPEW</sequence>
<evidence type="ECO:0000313" key="3">
    <source>
        <dbReference type="Proteomes" id="UP000266673"/>
    </source>
</evidence>
<feature type="chain" id="PRO_5017187742" evidence="1">
    <location>
        <begin position="22"/>
        <end position="75"/>
    </location>
</feature>
<name>A0A397TSW4_9GLOM</name>
<feature type="signal peptide" evidence="1">
    <location>
        <begin position="1"/>
        <end position="21"/>
    </location>
</feature>
<evidence type="ECO:0000313" key="2">
    <source>
        <dbReference type="EMBL" id="RIB01222.1"/>
    </source>
</evidence>
<dbReference type="Proteomes" id="UP000266673">
    <property type="component" value="Unassembled WGS sequence"/>
</dbReference>
<gene>
    <name evidence="2" type="ORF">C2G38_2231518</name>
</gene>
<comment type="caution">
    <text evidence="2">The sequence shown here is derived from an EMBL/GenBank/DDBJ whole genome shotgun (WGS) entry which is preliminary data.</text>
</comment>
<keyword evidence="3" id="KW-1185">Reference proteome</keyword>
<reference evidence="2 3" key="1">
    <citation type="submission" date="2018-06" db="EMBL/GenBank/DDBJ databases">
        <title>Comparative genomics reveals the genomic features of Rhizophagus irregularis, R. cerebriforme, R. diaphanum and Gigaspora rosea, and their symbiotic lifestyle signature.</title>
        <authorList>
            <person name="Morin E."/>
            <person name="San Clemente H."/>
            <person name="Chen E.C.H."/>
            <person name="De La Providencia I."/>
            <person name="Hainaut M."/>
            <person name="Kuo A."/>
            <person name="Kohler A."/>
            <person name="Murat C."/>
            <person name="Tang N."/>
            <person name="Roy S."/>
            <person name="Loubradou J."/>
            <person name="Henrissat B."/>
            <person name="Grigoriev I.V."/>
            <person name="Corradi N."/>
            <person name="Roux C."/>
            <person name="Martin F.M."/>
        </authorList>
    </citation>
    <scope>NUCLEOTIDE SEQUENCE [LARGE SCALE GENOMIC DNA]</scope>
    <source>
        <strain evidence="2 3">DAOM 194757</strain>
    </source>
</reference>
<dbReference type="EMBL" id="QKWP01003251">
    <property type="protein sequence ID" value="RIB01222.1"/>
    <property type="molecule type" value="Genomic_DNA"/>
</dbReference>
<proteinExistence type="predicted"/>
<protein>
    <submittedName>
        <fullName evidence="2">Uncharacterized protein</fullName>
    </submittedName>
</protein>
<dbReference type="AlphaFoldDB" id="A0A397TSW4"/>